<sequence>MEGSYAFKDIKFADFVVGANYRVYALNSERTLFATDDDGNEFNIREFGGYAQGSKTIADKLKVTASVRYDKNENFDGQWSPRVAAVYTAGKHNFRASYQTGFRIPTTQDQYIDLLTPQARLIGGLPLFRERYNLNNNPAYSLATVTQFGTAIQTLAANPQFQQQVFQQVYSQFPQGTPPNDPAVLAAVAQAIPVVAAQQNQGLKTPYRFTRFQPEIVRSYEVGYKSLLANNRLLIDGYFYYNRFENFIGGQILVQDRFPGSGIASDLGLNLLSANSRNIYSMPVNREEVIKSYGWALGADYQLPKNYTIGGNVSFNKLANLDELAEVGFIPSFNTPDYRTNLTFANRNINNKNIGFALAWRWQGEFVWQSSFVSPAVNTQQLSVMPAFSTLDAQVSYKVKSIKSIVKLGGQNLFNSSGYRQAWGNPTVGTMYFVSLTFDEFLN</sequence>
<dbReference type="GO" id="GO:0009279">
    <property type="term" value="C:cell outer membrane"/>
    <property type="evidence" value="ECO:0007669"/>
    <property type="project" value="UniProtKB-SubCell"/>
</dbReference>
<evidence type="ECO:0000256" key="4">
    <source>
        <dbReference type="ARBA" id="ARBA00022692"/>
    </source>
</evidence>
<dbReference type="Gene3D" id="2.40.170.20">
    <property type="entry name" value="TonB-dependent receptor, beta-barrel domain"/>
    <property type="match status" value="1"/>
</dbReference>
<dbReference type="InterPro" id="IPR039426">
    <property type="entry name" value="TonB-dep_rcpt-like"/>
</dbReference>
<dbReference type="Proteomes" id="UP000240708">
    <property type="component" value="Unassembled WGS sequence"/>
</dbReference>
<dbReference type="InterPro" id="IPR000531">
    <property type="entry name" value="Beta-barrel_TonB"/>
</dbReference>
<keyword evidence="5" id="KW-0732">Signal</keyword>
<evidence type="ECO:0000256" key="9">
    <source>
        <dbReference type="ARBA" id="ARBA00023237"/>
    </source>
</evidence>
<organism evidence="11 12">
    <name type="scientific">Cecembia rubra</name>
    <dbReference type="NCBI Taxonomy" id="1485585"/>
    <lineage>
        <taxon>Bacteria</taxon>
        <taxon>Pseudomonadati</taxon>
        <taxon>Bacteroidota</taxon>
        <taxon>Cytophagia</taxon>
        <taxon>Cytophagales</taxon>
        <taxon>Cyclobacteriaceae</taxon>
        <taxon>Cecembia</taxon>
    </lineage>
</organism>
<evidence type="ECO:0000256" key="3">
    <source>
        <dbReference type="ARBA" id="ARBA00022452"/>
    </source>
</evidence>
<comment type="subcellular location">
    <subcellularLocation>
        <location evidence="1">Cell outer membrane</location>
        <topology evidence="1">Multi-pass membrane protein</topology>
    </subcellularLocation>
</comment>
<evidence type="ECO:0000256" key="2">
    <source>
        <dbReference type="ARBA" id="ARBA00022448"/>
    </source>
</evidence>
<dbReference type="PANTHER" id="PTHR30069:SF29">
    <property type="entry name" value="HEMOGLOBIN AND HEMOGLOBIN-HAPTOGLOBIN-BINDING PROTEIN 1-RELATED"/>
    <property type="match status" value="1"/>
</dbReference>
<dbReference type="InterPro" id="IPR036942">
    <property type="entry name" value="Beta-barrel_TonB_sf"/>
</dbReference>
<evidence type="ECO:0000256" key="1">
    <source>
        <dbReference type="ARBA" id="ARBA00004571"/>
    </source>
</evidence>
<name>A0A2P8ECM6_9BACT</name>
<feature type="domain" description="TonB-dependent receptor-like beta-barrel" evidence="10">
    <location>
        <begin position="17"/>
        <end position="413"/>
    </location>
</feature>
<proteinExistence type="predicted"/>
<evidence type="ECO:0000256" key="6">
    <source>
        <dbReference type="ARBA" id="ARBA00023077"/>
    </source>
</evidence>
<dbReference type="Pfam" id="PF00593">
    <property type="entry name" value="TonB_dep_Rec_b-barrel"/>
    <property type="match status" value="1"/>
</dbReference>
<comment type="caution">
    <text evidence="11">The sequence shown here is derived from an EMBL/GenBank/DDBJ whole genome shotgun (WGS) entry which is preliminary data.</text>
</comment>
<evidence type="ECO:0000256" key="5">
    <source>
        <dbReference type="ARBA" id="ARBA00022729"/>
    </source>
</evidence>
<keyword evidence="7" id="KW-0472">Membrane</keyword>
<protein>
    <submittedName>
        <fullName evidence="11">TonB-dependent receptor-like protein</fullName>
    </submittedName>
</protein>
<dbReference type="EMBL" id="PYGF01000001">
    <property type="protein sequence ID" value="PSL07210.1"/>
    <property type="molecule type" value="Genomic_DNA"/>
</dbReference>
<keyword evidence="9" id="KW-0998">Cell outer membrane</keyword>
<keyword evidence="3" id="KW-1134">Transmembrane beta strand</keyword>
<dbReference type="GO" id="GO:0015344">
    <property type="term" value="F:siderophore uptake transmembrane transporter activity"/>
    <property type="evidence" value="ECO:0007669"/>
    <property type="project" value="TreeGrafter"/>
</dbReference>
<evidence type="ECO:0000256" key="8">
    <source>
        <dbReference type="ARBA" id="ARBA00023170"/>
    </source>
</evidence>
<dbReference type="PANTHER" id="PTHR30069">
    <property type="entry name" value="TONB-DEPENDENT OUTER MEMBRANE RECEPTOR"/>
    <property type="match status" value="1"/>
</dbReference>
<evidence type="ECO:0000313" key="11">
    <source>
        <dbReference type="EMBL" id="PSL07210.1"/>
    </source>
</evidence>
<keyword evidence="8 11" id="KW-0675">Receptor</keyword>
<gene>
    <name evidence="11" type="ORF">CLV48_101140</name>
</gene>
<evidence type="ECO:0000313" key="12">
    <source>
        <dbReference type="Proteomes" id="UP000240708"/>
    </source>
</evidence>
<keyword evidence="4" id="KW-0812">Transmembrane</keyword>
<evidence type="ECO:0000256" key="7">
    <source>
        <dbReference type="ARBA" id="ARBA00023136"/>
    </source>
</evidence>
<accession>A0A2P8ECM6</accession>
<keyword evidence="12" id="KW-1185">Reference proteome</keyword>
<dbReference type="SUPFAM" id="SSF56935">
    <property type="entry name" value="Porins"/>
    <property type="match status" value="1"/>
</dbReference>
<dbReference type="AlphaFoldDB" id="A0A2P8ECM6"/>
<keyword evidence="2" id="KW-0813">Transport</keyword>
<evidence type="ECO:0000259" key="10">
    <source>
        <dbReference type="Pfam" id="PF00593"/>
    </source>
</evidence>
<dbReference type="GO" id="GO:0044718">
    <property type="term" value="P:siderophore transmembrane transport"/>
    <property type="evidence" value="ECO:0007669"/>
    <property type="project" value="TreeGrafter"/>
</dbReference>
<keyword evidence="6" id="KW-0798">TonB box</keyword>
<reference evidence="11 12" key="1">
    <citation type="submission" date="2018-03" db="EMBL/GenBank/DDBJ databases">
        <title>Genomic Encyclopedia of Archaeal and Bacterial Type Strains, Phase II (KMG-II): from individual species to whole genera.</title>
        <authorList>
            <person name="Goeker M."/>
        </authorList>
    </citation>
    <scope>NUCLEOTIDE SEQUENCE [LARGE SCALE GENOMIC DNA]</scope>
    <source>
        <strain evidence="11 12">DSM 28057</strain>
    </source>
</reference>